<keyword evidence="5" id="KW-0863">Zinc-finger</keyword>
<name>A0A075GDT1_9EURY</name>
<protein>
    <recommendedName>
        <fullName evidence="5">Small ribosomal subunit protein eS27</fullName>
    </recommendedName>
</protein>
<feature type="binding site" evidence="5">
    <location>
        <position position="34"/>
    </location>
    <ligand>
        <name>Zn(2+)</name>
        <dbReference type="ChEBI" id="CHEBI:29105"/>
    </ligand>
</feature>
<dbReference type="GO" id="GO:0005840">
    <property type="term" value="C:ribosome"/>
    <property type="evidence" value="ECO:0007669"/>
    <property type="project" value="UniProtKB-KW"/>
</dbReference>
<dbReference type="NCBIfam" id="NF001629">
    <property type="entry name" value="PRK00415.1"/>
    <property type="match status" value="1"/>
</dbReference>
<dbReference type="GO" id="GO:1990904">
    <property type="term" value="C:ribonucleoprotein complex"/>
    <property type="evidence" value="ECO:0007669"/>
    <property type="project" value="UniProtKB-KW"/>
</dbReference>
<dbReference type="Pfam" id="PF01667">
    <property type="entry name" value="Ribosomal_S27e"/>
    <property type="match status" value="1"/>
</dbReference>
<accession>A0A075GDT1</accession>
<comment type="subunit">
    <text evidence="5">Part of the 30S ribosomal subunit.</text>
</comment>
<dbReference type="GO" id="GO:0006412">
    <property type="term" value="P:translation"/>
    <property type="evidence" value="ECO:0007669"/>
    <property type="project" value="UniProtKB-UniRule"/>
</dbReference>
<sequence>MRGERMSGRFLRVNCRDCGHEAIVFDRASTSISCAICGATLARPAGGRADLSGSTIIDVLE</sequence>
<feature type="binding site" evidence="5">
    <location>
        <position position="15"/>
    </location>
    <ligand>
        <name>Zn(2+)</name>
        <dbReference type="ChEBI" id="CHEBI:29105"/>
    </ligand>
</feature>
<dbReference type="Gene3D" id="2.20.25.100">
    <property type="entry name" value="Zn-binding ribosomal proteins"/>
    <property type="match status" value="1"/>
</dbReference>
<proteinExistence type="inferred from homology"/>
<gene>
    <name evidence="5" type="primary">rps27e</name>
</gene>
<evidence type="ECO:0000256" key="3">
    <source>
        <dbReference type="ARBA" id="ARBA00022980"/>
    </source>
</evidence>
<feature type="binding site" evidence="5">
    <location>
        <position position="37"/>
    </location>
    <ligand>
        <name>Zn(2+)</name>
        <dbReference type="ChEBI" id="CHEBI:29105"/>
    </ligand>
</feature>
<dbReference type="AlphaFoldDB" id="A0A075GDT1"/>
<organism evidence="6">
    <name type="scientific">uncultured marine group II/III euryarchaeote KM3_14_H03</name>
    <dbReference type="NCBI Taxonomy" id="1457891"/>
    <lineage>
        <taxon>Archaea</taxon>
        <taxon>Methanobacteriati</taxon>
        <taxon>Methanobacteriota</taxon>
        <taxon>environmental samples</taxon>
    </lineage>
</organism>
<dbReference type="HAMAP" id="MF_00371">
    <property type="entry name" value="Ribosomal_eS27"/>
    <property type="match status" value="1"/>
</dbReference>
<dbReference type="InterPro" id="IPR000592">
    <property type="entry name" value="Ribosomal_eS27"/>
</dbReference>
<evidence type="ECO:0000256" key="5">
    <source>
        <dbReference type="HAMAP-Rule" id="MF_00371"/>
    </source>
</evidence>
<evidence type="ECO:0000256" key="2">
    <source>
        <dbReference type="ARBA" id="ARBA00022833"/>
    </source>
</evidence>
<evidence type="ECO:0000256" key="4">
    <source>
        <dbReference type="ARBA" id="ARBA00023274"/>
    </source>
</evidence>
<feature type="binding site" evidence="5">
    <location>
        <position position="18"/>
    </location>
    <ligand>
        <name>Zn(2+)</name>
        <dbReference type="ChEBI" id="CHEBI:29105"/>
    </ligand>
</feature>
<dbReference type="GO" id="GO:0003735">
    <property type="term" value="F:structural constituent of ribosome"/>
    <property type="evidence" value="ECO:0007669"/>
    <property type="project" value="InterPro"/>
</dbReference>
<dbReference type="SUPFAM" id="SSF57829">
    <property type="entry name" value="Zn-binding ribosomal proteins"/>
    <property type="match status" value="1"/>
</dbReference>
<reference evidence="6" key="1">
    <citation type="journal article" date="2014" name="Genome Biol. Evol.">
        <title>Pangenome evidence for extensive interdomain horizontal transfer affecting lineage core and shell genes in uncultured planktonic thaumarchaeota and euryarchaeota.</title>
        <authorList>
            <person name="Deschamps P."/>
            <person name="Zivanovic Y."/>
            <person name="Moreira D."/>
            <person name="Rodriguez-Valera F."/>
            <person name="Lopez-Garcia P."/>
        </authorList>
    </citation>
    <scope>NUCLEOTIDE SEQUENCE</scope>
</reference>
<dbReference type="GO" id="GO:0008270">
    <property type="term" value="F:zinc ion binding"/>
    <property type="evidence" value="ECO:0007669"/>
    <property type="project" value="UniProtKB-UniRule"/>
</dbReference>
<comment type="cofactor">
    <cofactor evidence="5">
        <name>Zn(2+)</name>
        <dbReference type="ChEBI" id="CHEBI:29105"/>
    </cofactor>
    <text evidence="5">Binds 1 zinc ion per subunit.</text>
</comment>
<keyword evidence="4 5" id="KW-0687">Ribonucleoprotein</keyword>
<comment type="similarity">
    <text evidence="1 5">Belongs to the eukaryotic ribosomal protein eS27 family.</text>
</comment>
<evidence type="ECO:0000256" key="1">
    <source>
        <dbReference type="ARBA" id="ARBA00010919"/>
    </source>
</evidence>
<dbReference type="EMBL" id="KF900631">
    <property type="protein sequence ID" value="AIF01804.1"/>
    <property type="molecule type" value="Genomic_DNA"/>
</dbReference>
<dbReference type="InterPro" id="IPR011332">
    <property type="entry name" value="Ribosomal_zn-bd"/>
</dbReference>
<keyword evidence="3 5" id="KW-0689">Ribosomal protein</keyword>
<evidence type="ECO:0000313" key="6">
    <source>
        <dbReference type="EMBL" id="AIF01804.1"/>
    </source>
</evidence>
<keyword evidence="5" id="KW-0479">Metal-binding</keyword>
<feature type="zinc finger region" description="C4-type" evidence="5">
    <location>
        <begin position="15"/>
        <end position="37"/>
    </location>
</feature>
<dbReference type="InterPro" id="IPR023407">
    <property type="entry name" value="Ribosomal_eS27_Zn-bd_dom_sf"/>
</dbReference>
<keyword evidence="2 5" id="KW-0862">Zinc</keyword>